<dbReference type="Proteomes" id="UP000432350">
    <property type="component" value="Unassembled WGS sequence"/>
</dbReference>
<proteinExistence type="predicted"/>
<reference evidence="1 2" key="1">
    <citation type="submission" date="2019-10" db="EMBL/GenBank/DDBJ databases">
        <authorList>
            <person name="Karimi E."/>
        </authorList>
    </citation>
    <scope>NUCLEOTIDE SEQUENCE [LARGE SCALE GENOMIC DNA]</scope>
    <source>
        <strain evidence="1">Sphingobacterium sp. 8BC</strain>
    </source>
</reference>
<dbReference type="AlphaFoldDB" id="A0A654CXG3"/>
<accession>A0A654CXG3</accession>
<evidence type="ECO:0000313" key="2">
    <source>
        <dbReference type="Proteomes" id="UP000432350"/>
    </source>
</evidence>
<protein>
    <submittedName>
        <fullName evidence="1">Uncharacterized protein</fullName>
    </submittedName>
</protein>
<gene>
    <name evidence="1" type="ORF">SPHINGO8BC_51345</name>
</gene>
<organism evidence="1 2">
    <name type="scientific">Sphingobacterium multivorum</name>
    <dbReference type="NCBI Taxonomy" id="28454"/>
    <lineage>
        <taxon>Bacteria</taxon>
        <taxon>Pseudomonadati</taxon>
        <taxon>Bacteroidota</taxon>
        <taxon>Sphingobacteriia</taxon>
        <taxon>Sphingobacteriales</taxon>
        <taxon>Sphingobacteriaceae</taxon>
        <taxon>Sphingobacterium</taxon>
    </lineage>
</organism>
<evidence type="ECO:0000313" key="1">
    <source>
        <dbReference type="EMBL" id="VXC98282.1"/>
    </source>
</evidence>
<sequence length="41" mass="4632">MIISFEEAFKSKTAEKQKDIASNFPAVFFINGPDQKLLITN</sequence>
<name>A0A654CXG3_SPHMU</name>
<dbReference type="EMBL" id="CABWMV010000024">
    <property type="protein sequence ID" value="VXC98282.1"/>
    <property type="molecule type" value="Genomic_DNA"/>
</dbReference>